<dbReference type="Pfam" id="PF07703">
    <property type="entry name" value="A2M_BRD"/>
    <property type="match status" value="1"/>
</dbReference>
<sequence length="614" mass="69173">DPNGFLVRRWLSRYSTNGVISLEYYLPRLVKAGDWNLRVLAGNQVFEQPFKVEEFFIPIYEYFVYAPAFLPEDEESFEVSMSMLFHTNWVQFGNISVTTLVQPADSTDYLEVFSENFNWEGAFNYEMKMERIRETLQGRMVGSTIRIEAILYDAFRGESRHAFSKTKIIAAAPRIEILGVGVVKPGLPLSGFVVISNSDSSKIDFDRLSSGSLSIKMKVGSSSQGSFVIEEFRVPKKSDHGFQTDNEEELFISELKSKEFWDTGVFRFTFFPPPGTFTAEIVASFVEEDDVRHFKNLALLVENNPEEIYVSVETSTVSAVVGSYAVFHFHSTVPVDRFTYLIMSKGLLLLSEQLSHGQTGVTTFAVPVGRHMAPSFQVIVDCKMKGKHYGDSITVPIEEFTTYKMNVTLNPIRDHSKKTVQVITRTEVGAFSAVAVLRQLQREEQGHFLFSKGKVTRALLDLEAVPGAIPEIFLEADRNGVYTPKLRLFPSKNADSDYSSFLDNSGISHVSADGISGFSGCPESTIDSCQKTLSRFRDFRILDEINDFRFARLNRHSDFYDPADGDWLWYDIPVSDDGIEFAVKGVAKADDTWFAEGFSVHPEHGLAFMDGLAE</sequence>
<proteinExistence type="predicted"/>
<gene>
    <name evidence="2" type="ORF">QYM36_001471</name>
</gene>
<protein>
    <recommendedName>
        <fullName evidence="1">Alpha-2-macroglobulin bait region domain-containing protein</fullName>
    </recommendedName>
</protein>
<evidence type="ECO:0000259" key="1">
    <source>
        <dbReference type="SMART" id="SM01359"/>
    </source>
</evidence>
<reference evidence="2" key="1">
    <citation type="submission" date="2023-07" db="EMBL/GenBank/DDBJ databases">
        <title>Chromosome-level genome assembly of Artemia franciscana.</title>
        <authorList>
            <person name="Jo E."/>
        </authorList>
    </citation>
    <scope>NUCLEOTIDE SEQUENCE</scope>
    <source>
        <tissue evidence="2">Whole body</tissue>
    </source>
</reference>
<evidence type="ECO:0000313" key="3">
    <source>
        <dbReference type="Proteomes" id="UP001187531"/>
    </source>
</evidence>
<dbReference type="PANTHER" id="PTHR11412:SF146">
    <property type="entry name" value="CD109 ANTIGEN"/>
    <property type="match status" value="1"/>
</dbReference>
<dbReference type="AlphaFoldDB" id="A0AA88IJS7"/>
<evidence type="ECO:0000313" key="2">
    <source>
        <dbReference type="EMBL" id="KAK2725026.1"/>
    </source>
</evidence>
<name>A0AA88IJS7_ARTSF</name>
<dbReference type="Proteomes" id="UP001187531">
    <property type="component" value="Unassembled WGS sequence"/>
</dbReference>
<keyword evidence="3" id="KW-1185">Reference proteome</keyword>
<dbReference type="SMART" id="SM01359">
    <property type="entry name" value="A2M_N_2"/>
    <property type="match status" value="1"/>
</dbReference>
<feature type="non-terminal residue" evidence="2">
    <location>
        <position position="1"/>
    </location>
</feature>
<organism evidence="2 3">
    <name type="scientific">Artemia franciscana</name>
    <name type="common">Brine shrimp</name>
    <name type="synonym">Artemia sanfranciscana</name>
    <dbReference type="NCBI Taxonomy" id="6661"/>
    <lineage>
        <taxon>Eukaryota</taxon>
        <taxon>Metazoa</taxon>
        <taxon>Ecdysozoa</taxon>
        <taxon>Arthropoda</taxon>
        <taxon>Crustacea</taxon>
        <taxon>Branchiopoda</taxon>
        <taxon>Anostraca</taxon>
        <taxon>Artemiidae</taxon>
        <taxon>Artemia</taxon>
    </lineage>
</organism>
<feature type="domain" description="Alpha-2-macroglobulin bait region" evidence="1">
    <location>
        <begin position="310"/>
        <end position="437"/>
    </location>
</feature>
<dbReference type="Gene3D" id="2.60.40.1930">
    <property type="match status" value="2"/>
</dbReference>
<dbReference type="InterPro" id="IPR011625">
    <property type="entry name" value="A2M_N_BRD"/>
</dbReference>
<dbReference type="PANTHER" id="PTHR11412">
    <property type="entry name" value="MACROGLOBULIN / COMPLEMENT"/>
    <property type="match status" value="1"/>
</dbReference>
<comment type="caution">
    <text evidence="2">The sequence shown here is derived from an EMBL/GenBank/DDBJ whole genome shotgun (WGS) entry which is preliminary data.</text>
</comment>
<dbReference type="InterPro" id="IPR050473">
    <property type="entry name" value="A2M/Complement_sys"/>
</dbReference>
<accession>A0AA88IJS7</accession>
<feature type="non-terminal residue" evidence="2">
    <location>
        <position position="614"/>
    </location>
</feature>
<dbReference type="EMBL" id="JAVRJZ010000003">
    <property type="protein sequence ID" value="KAK2725026.1"/>
    <property type="molecule type" value="Genomic_DNA"/>
</dbReference>